<gene>
    <name evidence="5" type="ORF">TRIADDRAFT_23555</name>
</gene>
<dbReference type="Pfam" id="PF18201">
    <property type="entry name" value="PIH1_CS"/>
    <property type="match status" value="1"/>
</dbReference>
<dbReference type="PANTHER" id="PTHR22997:SF6">
    <property type="entry name" value="PIH1 DOMAIN-CONTAINING PROTEIN 2"/>
    <property type="match status" value="1"/>
</dbReference>
<dbReference type="EMBL" id="DS985244">
    <property type="protein sequence ID" value="EDV25634.1"/>
    <property type="molecule type" value="Genomic_DNA"/>
</dbReference>
<sequence>MNKDNLMQQAQHVWTMLDEMAENNPDGYRRFMEKQMKDAKQHIKSPEPAFSIKVNTLDRRVLYINICGWVRIPEPQSDSHPVPIKAGIVHKFETKKQQFHYIDVAVNDNVIKNSLRDKQFKEELILLAMSYINDSTEWDLMPDKYSILQEKYYGDETNKAKPSSQDDDTLRNQLFSISRESDNYDSTSTDPLPELSNLLGKISTGSENKPTSKNLIEEISSTVIQNPNQVDTYCTPQHQIQVFGHDPPMMIITINLPQTESVQECELDISQVDLNLIVPSKYKLLLKFPQKVQDDLAKATFNKKKGDLKIKIPIAS</sequence>
<dbReference type="GO" id="GO:0005737">
    <property type="term" value="C:cytoplasm"/>
    <property type="evidence" value="ECO:0000318"/>
    <property type="project" value="GO_Central"/>
</dbReference>
<dbReference type="Proteomes" id="UP000009022">
    <property type="component" value="Unassembled WGS sequence"/>
</dbReference>
<dbReference type="RefSeq" id="XP_002111667.1">
    <property type="nucleotide sequence ID" value="XM_002111631.1"/>
</dbReference>
<protein>
    <recommendedName>
        <fullName evidence="2">PIH1 domain-containing protein 2</fullName>
    </recommendedName>
</protein>
<dbReference type="CTD" id="6752880"/>
<dbReference type="OrthoDB" id="545063at2759"/>
<evidence type="ECO:0000256" key="1">
    <source>
        <dbReference type="ARBA" id="ARBA00008511"/>
    </source>
</evidence>
<evidence type="ECO:0000259" key="4">
    <source>
        <dbReference type="Pfam" id="PF18201"/>
    </source>
</evidence>
<dbReference type="OMA" id="SCLCTEI"/>
<dbReference type="HOGENOM" id="CLU_075974_0_0_1"/>
<evidence type="ECO:0000256" key="2">
    <source>
        <dbReference type="ARBA" id="ARBA00040541"/>
    </source>
</evidence>
<dbReference type="GO" id="GO:0006364">
    <property type="term" value="P:rRNA processing"/>
    <property type="evidence" value="ECO:0000318"/>
    <property type="project" value="GO_Central"/>
</dbReference>
<evidence type="ECO:0000259" key="3">
    <source>
        <dbReference type="Pfam" id="PF08190"/>
    </source>
</evidence>
<evidence type="ECO:0000313" key="5">
    <source>
        <dbReference type="EMBL" id="EDV25634.1"/>
    </source>
</evidence>
<dbReference type="InterPro" id="IPR008978">
    <property type="entry name" value="HSP20-like_chaperone"/>
</dbReference>
<accession>B3RTI5</accession>
<name>B3RTI5_TRIAD</name>
<dbReference type="InParanoid" id="B3RTI5"/>
<organism evidence="5 6">
    <name type="scientific">Trichoplax adhaerens</name>
    <name type="common">Trichoplax reptans</name>
    <dbReference type="NCBI Taxonomy" id="10228"/>
    <lineage>
        <taxon>Eukaryota</taxon>
        <taxon>Metazoa</taxon>
        <taxon>Placozoa</taxon>
        <taxon>Uniplacotomia</taxon>
        <taxon>Trichoplacea</taxon>
        <taxon>Trichoplacidae</taxon>
        <taxon>Trichoplax</taxon>
    </lineage>
</organism>
<dbReference type="KEGG" id="tad:TRIADDRAFT_23555"/>
<comment type="similarity">
    <text evidence="1">Belongs to the PIH1 family.</text>
</comment>
<keyword evidence="6" id="KW-1185">Reference proteome</keyword>
<dbReference type="GO" id="GO:0000492">
    <property type="term" value="P:box C/D snoRNP assembly"/>
    <property type="evidence" value="ECO:0000318"/>
    <property type="project" value="GO_Central"/>
</dbReference>
<dbReference type="eggNOG" id="KOG4356">
    <property type="taxonomic scope" value="Eukaryota"/>
</dbReference>
<dbReference type="PANTHER" id="PTHR22997">
    <property type="entry name" value="PIH1 DOMAIN-CONTAINING PROTEIN 1"/>
    <property type="match status" value="1"/>
</dbReference>
<dbReference type="STRING" id="10228.B3RTI5"/>
<reference evidence="5 6" key="1">
    <citation type="journal article" date="2008" name="Nature">
        <title>The Trichoplax genome and the nature of placozoans.</title>
        <authorList>
            <person name="Srivastava M."/>
            <person name="Begovic E."/>
            <person name="Chapman J."/>
            <person name="Putnam N.H."/>
            <person name="Hellsten U."/>
            <person name="Kawashima T."/>
            <person name="Kuo A."/>
            <person name="Mitros T."/>
            <person name="Salamov A."/>
            <person name="Carpenter M.L."/>
            <person name="Signorovitch A.Y."/>
            <person name="Moreno M.A."/>
            <person name="Kamm K."/>
            <person name="Grimwood J."/>
            <person name="Schmutz J."/>
            <person name="Shapiro H."/>
            <person name="Grigoriev I.V."/>
            <person name="Buss L.W."/>
            <person name="Schierwater B."/>
            <person name="Dellaporta S.L."/>
            <person name="Rokhsar D.S."/>
        </authorList>
    </citation>
    <scope>NUCLEOTIDE SEQUENCE [LARGE SCALE GENOMIC DNA]</scope>
    <source>
        <strain evidence="5 6">Grell-BS-1999</strain>
    </source>
</reference>
<dbReference type="GO" id="GO:1990904">
    <property type="term" value="C:ribonucleoprotein complex"/>
    <property type="evidence" value="ECO:0000318"/>
    <property type="project" value="GO_Central"/>
</dbReference>
<feature type="domain" description="PIH1 N-terminal" evidence="3">
    <location>
        <begin position="33"/>
        <end position="156"/>
    </location>
</feature>
<dbReference type="InterPro" id="IPR041442">
    <property type="entry name" value="PIH1D1/2/3_CS-like"/>
</dbReference>
<proteinExistence type="inferred from homology"/>
<dbReference type="PhylomeDB" id="B3RTI5"/>
<evidence type="ECO:0000313" key="6">
    <source>
        <dbReference type="Proteomes" id="UP000009022"/>
    </source>
</evidence>
<dbReference type="AlphaFoldDB" id="B3RTI5"/>
<dbReference type="GO" id="GO:0097255">
    <property type="term" value="C:R2TP complex"/>
    <property type="evidence" value="ECO:0000318"/>
    <property type="project" value="GO_Central"/>
</dbReference>
<dbReference type="Pfam" id="PF08190">
    <property type="entry name" value="PIH1"/>
    <property type="match status" value="1"/>
</dbReference>
<dbReference type="GeneID" id="6752880"/>
<dbReference type="Gene3D" id="2.60.40.790">
    <property type="match status" value="1"/>
</dbReference>
<feature type="domain" description="PIH1D1/2/3 CS-like" evidence="4">
    <location>
        <begin position="248"/>
        <end position="314"/>
    </location>
</feature>
<dbReference type="InterPro" id="IPR012981">
    <property type="entry name" value="PIH1_N"/>
</dbReference>
<dbReference type="FunCoup" id="B3RTI5">
    <property type="interactions" value="164"/>
</dbReference>
<dbReference type="InterPro" id="IPR050734">
    <property type="entry name" value="PIH1/Kintoun_subfamily"/>
</dbReference>